<gene>
    <name evidence="1" type="ORF">IHE45_20G049400</name>
</gene>
<sequence length="193" mass="21802">MMAALSFTKPTTAAMAPLVRCRRRMAGTEGKMASKSNVYKSNKKVWRNEEDGNAAMVASRDRVTGFGKREKKMAPKWQCSRGCGACCKLDKGPSFPSPEEIFIDDPNSLQLYKSLIGPDGWCIHYESSTRTCSIYEERPFFCRVEPDVFQKLYGVDPKRFNREACSSCRDTISSVYGSASEELKIFNQNLWNS</sequence>
<accession>A0ACB7TS22</accession>
<name>A0ACB7TS22_DIOAL</name>
<keyword evidence="2" id="KW-1185">Reference proteome</keyword>
<evidence type="ECO:0000313" key="1">
    <source>
        <dbReference type="EMBL" id="KAH7651326.1"/>
    </source>
</evidence>
<organism evidence="1 2">
    <name type="scientific">Dioscorea alata</name>
    <name type="common">Purple yam</name>
    <dbReference type="NCBI Taxonomy" id="55571"/>
    <lineage>
        <taxon>Eukaryota</taxon>
        <taxon>Viridiplantae</taxon>
        <taxon>Streptophyta</taxon>
        <taxon>Embryophyta</taxon>
        <taxon>Tracheophyta</taxon>
        <taxon>Spermatophyta</taxon>
        <taxon>Magnoliopsida</taxon>
        <taxon>Liliopsida</taxon>
        <taxon>Dioscoreales</taxon>
        <taxon>Dioscoreaceae</taxon>
        <taxon>Dioscorea</taxon>
    </lineage>
</organism>
<evidence type="ECO:0000313" key="2">
    <source>
        <dbReference type="Proteomes" id="UP000827976"/>
    </source>
</evidence>
<comment type="caution">
    <text evidence="1">The sequence shown here is derived from an EMBL/GenBank/DDBJ whole genome shotgun (WGS) entry which is preliminary data.</text>
</comment>
<proteinExistence type="predicted"/>
<dbReference type="EMBL" id="CM037030">
    <property type="protein sequence ID" value="KAH7651326.1"/>
    <property type="molecule type" value="Genomic_DNA"/>
</dbReference>
<reference evidence="2" key="1">
    <citation type="journal article" date="2022" name="Nat. Commun.">
        <title>Chromosome evolution and the genetic basis of agronomically important traits in greater yam.</title>
        <authorList>
            <person name="Bredeson J.V."/>
            <person name="Lyons J.B."/>
            <person name="Oniyinde I.O."/>
            <person name="Okereke N.R."/>
            <person name="Kolade O."/>
            <person name="Nnabue I."/>
            <person name="Nwadili C.O."/>
            <person name="Hribova E."/>
            <person name="Parker M."/>
            <person name="Nwogha J."/>
            <person name="Shu S."/>
            <person name="Carlson J."/>
            <person name="Kariba R."/>
            <person name="Muthemba S."/>
            <person name="Knop K."/>
            <person name="Barton G.J."/>
            <person name="Sherwood A.V."/>
            <person name="Lopez-Montes A."/>
            <person name="Asiedu R."/>
            <person name="Jamnadass R."/>
            <person name="Muchugi A."/>
            <person name="Goodstein D."/>
            <person name="Egesi C.N."/>
            <person name="Featherston J."/>
            <person name="Asfaw A."/>
            <person name="Simpson G.G."/>
            <person name="Dolezel J."/>
            <person name="Hendre P.S."/>
            <person name="Van Deynze A."/>
            <person name="Kumar P.L."/>
            <person name="Obidiegwu J.E."/>
            <person name="Bhattacharjee R."/>
            <person name="Rokhsar D.S."/>
        </authorList>
    </citation>
    <scope>NUCLEOTIDE SEQUENCE [LARGE SCALE GENOMIC DNA]</scope>
    <source>
        <strain evidence="2">cv. TDa95/00328</strain>
    </source>
</reference>
<dbReference type="Proteomes" id="UP000827976">
    <property type="component" value="Chromosome 20"/>
</dbReference>
<protein>
    <submittedName>
        <fullName evidence="1">Zinc- or iron-chelating domain containing protein</fullName>
    </submittedName>
</protein>